<dbReference type="Proteomes" id="UP001372338">
    <property type="component" value="Unassembled WGS sequence"/>
</dbReference>
<keyword evidence="3" id="KW-1185">Reference proteome</keyword>
<keyword evidence="1" id="KW-0812">Transmembrane</keyword>
<evidence type="ECO:0000313" key="2">
    <source>
        <dbReference type="EMBL" id="KAK7258109.1"/>
    </source>
</evidence>
<feature type="transmembrane region" description="Helical" evidence="1">
    <location>
        <begin position="340"/>
        <end position="358"/>
    </location>
</feature>
<organism evidence="2 3">
    <name type="scientific">Crotalaria pallida</name>
    <name type="common">Smooth rattlebox</name>
    <name type="synonym">Crotalaria striata</name>
    <dbReference type="NCBI Taxonomy" id="3830"/>
    <lineage>
        <taxon>Eukaryota</taxon>
        <taxon>Viridiplantae</taxon>
        <taxon>Streptophyta</taxon>
        <taxon>Embryophyta</taxon>
        <taxon>Tracheophyta</taxon>
        <taxon>Spermatophyta</taxon>
        <taxon>Magnoliopsida</taxon>
        <taxon>eudicotyledons</taxon>
        <taxon>Gunneridae</taxon>
        <taxon>Pentapetalae</taxon>
        <taxon>rosids</taxon>
        <taxon>fabids</taxon>
        <taxon>Fabales</taxon>
        <taxon>Fabaceae</taxon>
        <taxon>Papilionoideae</taxon>
        <taxon>50 kb inversion clade</taxon>
        <taxon>genistoids sensu lato</taxon>
        <taxon>core genistoids</taxon>
        <taxon>Crotalarieae</taxon>
        <taxon>Crotalaria</taxon>
    </lineage>
</organism>
<reference evidence="2 3" key="1">
    <citation type="submission" date="2024-01" db="EMBL/GenBank/DDBJ databases">
        <title>The genomes of 5 underutilized Papilionoideae crops provide insights into root nodulation and disease resistanc.</title>
        <authorList>
            <person name="Yuan L."/>
        </authorList>
    </citation>
    <scope>NUCLEOTIDE SEQUENCE [LARGE SCALE GENOMIC DNA]</scope>
    <source>
        <strain evidence="2">ZHUSHIDOU_FW_LH</strain>
        <tissue evidence="2">Leaf</tissue>
    </source>
</reference>
<gene>
    <name evidence="2" type="ORF">RIF29_32561</name>
</gene>
<proteinExistence type="predicted"/>
<dbReference type="Gene3D" id="3.30.40.10">
    <property type="entry name" value="Zinc/RING finger domain, C3HC4 (zinc finger)"/>
    <property type="match status" value="1"/>
</dbReference>
<comment type="caution">
    <text evidence="2">The sequence shown here is derived from an EMBL/GenBank/DDBJ whole genome shotgun (WGS) entry which is preliminary data.</text>
</comment>
<keyword evidence="1" id="KW-1133">Transmembrane helix</keyword>
<dbReference type="EMBL" id="JAYWIO010000006">
    <property type="protein sequence ID" value="KAK7258109.1"/>
    <property type="molecule type" value="Genomic_DNA"/>
</dbReference>
<evidence type="ECO:0000256" key="1">
    <source>
        <dbReference type="SAM" id="Phobius"/>
    </source>
</evidence>
<evidence type="ECO:0000313" key="3">
    <source>
        <dbReference type="Proteomes" id="UP001372338"/>
    </source>
</evidence>
<keyword evidence="1" id="KW-0472">Membrane</keyword>
<protein>
    <submittedName>
        <fullName evidence="2">Uncharacterized protein</fullName>
    </submittedName>
</protein>
<dbReference type="SUPFAM" id="SSF57850">
    <property type="entry name" value="RING/U-box"/>
    <property type="match status" value="1"/>
</dbReference>
<name>A0AAN9EJ55_CROPI</name>
<sequence length="390" mass="43968">MPSYECLVSILGDLPERGSKIMSGDTFRLSYWDNYQSDPESKTQKRSSDYFEYKLTNPRVFIQQVFPFILANYAPFRCHPRAVIDEVISAMQQLFHFDDQGLPPSSPADANARPPRNFHVSLFIVDAPYQAVEVQNDRVFVQRLLPPREDIIKHYLKKKKKKKNSTVLELDCPICLQGFHSSNKNNVSDCDYDDDDDDNDSEAYATPCDHVFHQQCRSLSFLHLLNLICKDAFNSRSWSLKAFSSHTRSTDPEPGPRDLSLSPRVPPSLPLVLVPPFVTSTTLKLAASNLSIAIGESCESRTKPLESDGLRLLSSSPASSTGSNRIGGYRALLVAMCRDLCWCCCGGCVVGFVLLLYVNLLPPNYYKICHIKFACNTHQVLHIENLCIIY</sequence>
<dbReference type="AlphaFoldDB" id="A0AAN9EJ55"/>
<accession>A0AAN9EJ55</accession>
<dbReference type="InterPro" id="IPR013083">
    <property type="entry name" value="Znf_RING/FYVE/PHD"/>
</dbReference>